<name>A0A2M7VBQ7_9BACT</name>
<evidence type="ECO:0000256" key="1">
    <source>
        <dbReference type="ARBA" id="ARBA00001946"/>
    </source>
</evidence>
<dbReference type="SUPFAM" id="SSF55811">
    <property type="entry name" value="Nudix"/>
    <property type="match status" value="1"/>
</dbReference>
<dbReference type="Proteomes" id="UP000231453">
    <property type="component" value="Unassembled WGS sequence"/>
</dbReference>
<dbReference type="PANTHER" id="PTHR43046">
    <property type="entry name" value="GDP-MANNOSE MANNOSYL HYDROLASE"/>
    <property type="match status" value="1"/>
</dbReference>
<reference evidence="5" key="1">
    <citation type="submission" date="2017-09" db="EMBL/GenBank/DDBJ databases">
        <title>Depth-based differentiation of microbial function through sediment-hosted aquifers and enrichment of novel symbionts in the deep terrestrial subsurface.</title>
        <authorList>
            <person name="Probst A.J."/>
            <person name="Ladd B."/>
            <person name="Jarett J.K."/>
            <person name="Geller-Mcgrath D.E."/>
            <person name="Sieber C.M.K."/>
            <person name="Emerson J.B."/>
            <person name="Anantharaman K."/>
            <person name="Thomas B.C."/>
            <person name="Malmstrom R."/>
            <person name="Stieglmeier M."/>
            <person name="Klingl A."/>
            <person name="Woyke T."/>
            <person name="Ryan C.M."/>
            <person name="Banfield J.F."/>
        </authorList>
    </citation>
    <scope>NUCLEOTIDE SEQUENCE [LARGE SCALE GENOMIC DNA]</scope>
</reference>
<dbReference type="Pfam" id="PF00293">
    <property type="entry name" value="NUDIX"/>
    <property type="match status" value="1"/>
</dbReference>
<evidence type="ECO:0000313" key="4">
    <source>
        <dbReference type="EMBL" id="PIZ96579.1"/>
    </source>
</evidence>
<keyword evidence="2" id="KW-0378">Hydrolase</keyword>
<dbReference type="GO" id="GO:0016787">
    <property type="term" value="F:hydrolase activity"/>
    <property type="evidence" value="ECO:0007669"/>
    <property type="project" value="UniProtKB-KW"/>
</dbReference>
<dbReference type="PROSITE" id="PS51462">
    <property type="entry name" value="NUDIX"/>
    <property type="match status" value="1"/>
</dbReference>
<dbReference type="InterPro" id="IPR015797">
    <property type="entry name" value="NUDIX_hydrolase-like_dom_sf"/>
</dbReference>
<dbReference type="InterPro" id="IPR020084">
    <property type="entry name" value="NUDIX_hydrolase_CS"/>
</dbReference>
<dbReference type="PANTHER" id="PTHR43046:SF14">
    <property type="entry name" value="MUTT_NUDIX FAMILY PROTEIN"/>
    <property type="match status" value="1"/>
</dbReference>
<dbReference type="PROSITE" id="PS00893">
    <property type="entry name" value="NUDIX_BOX"/>
    <property type="match status" value="1"/>
</dbReference>
<evidence type="ECO:0000256" key="2">
    <source>
        <dbReference type="ARBA" id="ARBA00022801"/>
    </source>
</evidence>
<feature type="domain" description="Nudix hydrolase" evidence="3">
    <location>
        <begin position="37"/>
        <end position="170"/>
    </location>
</feature>
<dbReference type="AlphaFoldDB" id="A0A2M7VBQ7"/>
<comment type="cofactor">
    <cofactor evidence="1">
        <name>Mg(2+)</name>
        <dbReference type="ChEBI" id="CHEBI:18420"/>
    </cofactor>
</comment>
<protein>
    <recommendedName>
        <fullName evidence="3">Nudix hydrolase domain-containing protein</fullName>
    </recommendedName>
</protein>
<sequence>MKIPKQAKKVFTGVLFDVYQWSQKLFDGRTATFEMLKRKHSIQALAVTKDKKIIVLKEQHPHIKKPFYGVIGGGQENKETPLQTAKRELKEETGYTSKNWELVYIETPSSKIDWPLYTYVAKEAEKTHEPKLDSGEKVEVMKVSFTEFMKYATSKEFMSTGITFYLLKLNYQKKLGEFKKKILK</sequence>
<gene>
    <name evidence="4" type="ORF">COX80_00980</name>
</gene>
<dbReference type="EMBL" id="PFPL01000017">
    <property type="protein sequence ID" value="PIZ96579.1"/>
    <property type="molecule type" value="Genomic_DNA"/>
</dbReference>
<evidence type="ECO:0000313" key="5">
    <source>
        <dbReference type="Proteomes" id="UP000231453"/>
    </source>
</evidence>
<evidence type="ECO:0000259" key="3">
    <source>
        <dbReference type="PROSITE" id="PS51462"/>
    </source>
</evidence>
<organism evidence="4 5">
    <name type="scientific">Candidatus Magasanikbacteria bacterium CG_4_10_14_0_2_um_filter_33_14</name>
    <dbReference type="NCBI Taxonomy" id="1974636"/>
    <lineage>
        <taxon>Bacteria</taxon>
        <taxon>Candidatus Magasanikiibacteriota</taxon>
    </lineage>
</organism>
<proteinExistence type="predicted"/>
<dbReference type="InterPro" id="IPR000086">
    <property type="entry name" value="NUDIX_hydrolase_dom"/>
</dbReference>
<dbReference type="CDD" id="cd03424">
    <property type="entry name" value="NUDIX_ADPRase_Nudt5_UGPPase_Nudt14"/>
    <property type="match status" value="1"/>
</dbReference>
<comment type="caution">
    <text evidence="4">The sequence shown here is derived from an EMBL/GenBank/DDBJ whole genome shotgun (WGS) entry which is preliminary data.</text>
</comment>
<accession>A0A2M7VBQ7</accession>
<dbReference type="Gene3D" id="3.90.79.10">
    <property type="entry name" value="Nucleoside Triphosphate Pyrophosphohydrolase"/>
    <property type="match status" value="1"/>
</dbReference>